<dbReference type="FunFam" id="3.30.1360.120:FF:000003">
    <property type="entry name" value="tRNA modification GTPase MnmE"/>
    <property type="match status" value="1"/>
</dbReference>
<dbReference type="InterPro" id="IPR027417">
    <property type="entry name" value="P-loop_NTPase"/>
</dbReference>
<comment type="caution">
    <text evidence="10">Lacks conserved residue(s) required for the propagation of feature annotation.</text>
</comment>
<keyword evidence="2 10" id="KW-0963">Cytoplasm</keyword>
<evidence type="ECO:0000313" key="13">
    <source>
        <dbReference type="EMBL" id="MBM6827492.1"/>
    </source>
</evidence>
<dbReference type="GO" id="GO:0005525">
    <property type="term" value="F:GTP binding"/>
    <property type="evidence" value="ECO:0007669"/>
    <property type="project" value="UniProtKB-UniRule"/>
</dbReference>
<evidence type="ECO:0000256" key="6">
    <source>
        <dbReference type="ARBA" id="ARBA00022801"/>
    </source>
</evidence>
<comment type="caution">
    <text evidence="13">The sequence shown here is derived from an EMBL/GenBank/DDBJ whole genome shotgun (WGS) entry which is preliminary data.</text>
</comment>
<feature type="binding site" evidence="10">
    <location>
        <begin position="233"/>
        <end position="238"/>
    </location>
    <ligand>
        <name>GTP</name>
        <dbReference type="ChEBI" id="CHEBI:37565"/>
    </ligand>
</feature>
<dbReference type="GO" id="GO:0002098">
    <property type="term" value="P:tRNA wobble uridine modification"/>
    <property type="evidence" value="ECO:0007669"/>
    <property type="project" value="TreeGrafter"/>
</dbReference>
<comment type="cofactor">
    <cofactor evidence="10">
        <name>K(+)</name>
        <dbReference type="ChEBI" id="CHEBI:29103"/>
    </cofactor>
    <text evidence="10">Binds 1 potassium ion per subunit.</text>
</comment>
<dbReference type="Pfam" id="PF01926">
    <property type="entry name" value="MMR_HSR1"/>
    <property type="match status" value="1"/>
</dbReference>
<evidence type="ECO:0000259" key="12">
    <source>
        <dbReference type="PROSITE" id="PS51709"/>
    </source>
</evidence>
<dbReference type="FunFam" id="3.40.50.300:FF:000494">
    <property type="entry name" value="tRNA modification GTPase MnmE"/>
    <property type="match status" value="1"/>
</dbReference>
<dbReference type="Gene3D" id="3.30.1360.120">
    <property type="entry name" value="Probable tRNA modification gtpase trme, domain 1"/>
    <property type="match status" value="1"/>
</dbReference>
<dbReference type="EC" id="3.6.-.-" evidence="10"/>
<feature type="binding site" evidence="10">
    <location>
        <position position="88"/>
    </location>
    <ligand>
        <name>(6S)-5-formyl-5,6,7,8-tetrahydrofolate</name>
        <dbReference type="ChEBI" id="CHEBI:57457"/>
    </ligand>
</feature>
<keyword evidence="4 10" id="KW-0479">Metal-binding</keyword>
<dbReference type="GO" id="GO:0030488">
    <property type="term" value="P:tRNA methylation"/>
    <property type="evidence" value="ECO:0007669"/>
    <property type="project" value="TreeGrafter"/>
</dbReference>
<keyword evidence="9 10" id="KW-0342">GTP-binding</keyword>
<keyword evidence="6 10" id="KW-0378">Hydrolase</keyword>
<keyword evidence="8 10" id="KW-0630">Potassium</keyword>
<feature type="binding site" evidence="10">
    <location>
        <position position="252"/>
    </location>
    <ligand>
        <name>K(+)</name>
        <dbReference type="ChEBI" id="CHEBI:29103"/>
    </ligand>
</feature>
<feature type="binding site" evidence="10">
    <location>
        <position position="237"/>
    </location>
    <ligand>
        <name>Mg(2+)</name>
        <dbReference type="ChEBI" id="CHEBI:18420"/>
    </ligand>
</feature>
<dbReference type="NCBIfam" id="NF003661">
    <property type="entry name" value="PRK05291.1-3"/>
    <property type="match status" value="1"/>
</dbReference>
<dbReference type="CDD" id="cd04164">
    <property type="entry name" value="trmE"/>
    <property type="match status" value="1"/>
</dbReference>
<gene>
    <name evidence="10 13" type="primary">mnmE</name>
    <name evidence="10" type="synonym">trmE</name>
    <name evidence="13" type="ORF">H6A13_10370</name>
</gene>
<feature type="binding site" evidence="10">
    <location>
        <position position="257"/>
    </location>
    <ligand>
        <name>K(+)</name>
        <dbReference type="ChEBI" id="CHEBI:29103"/>
    </ligand>
</feature>
<feature type="binding site" evidence="10">
    <location>
        <position position="233"/>
    </location>
    <ligand>
        <name>K(+)</name>
        <dbReference type="ChEBI" id="CHEBI:29103"/>
    </ligand>
</feature>
<dbReference type="Gene3D" id="1.20.120.430">
    <property type="entry name" value="tRNA modification GTPase MnmE domain 2"/>
    <property type="match status" value="1"/>
</dbReference>
<evidence type="ECO:0000313" key="14">
    <source>
        <dbReference type="Proteomes" id="UP000713880"/>
    </source>
</evidence>
<dbReference type="AlphaFoldDB" id="A0A938X338"/>
<comment type="subunit">
    <text evidence="10">Homodimer. Heterotetramer of two MnmE and two MnmG subunits.</text>
</comment>
<evidence type="ECO:0000256" key="11">
    <source>
        <dbReference type="RuleBase" id="RU003313"/>
    </source>
</evidence>
<dbReference type="PRINTS" id="PR00326">
    <property type="entry name" value="GTP1OBG"/>
</dbReference>
<dbReference type="PANTHER" id="PTHR42714">
    <property type="entry name" value="TRNA MODIFICATION GTPASE GTPBP3"/>
    <property type="match status" value="1"/>
</dbReference>
<dbReference type="RefSeq" id="WP_204909502.1">
    <property type="nucleotide sequence ID" value="NZ_JACJLV010000038.1"/>
</dbReference>
<evidence type="ECO:0000256" key="1">
    <source>
        <dbReference type="ARBA" id="ARBA00011043"/>
    </source>
</evidence>
<evidence type="ECO:0000256" key="4">
    <source>
        <dbReference type="ARBA" id="ARBA00022723"/>
    </source>
</evidence>
<keyword evidence="5 10" id="KW-0547">Nucleotide-binding</keyword>
<dbReference type="InterPro" id="IPR025867">
    <property type="entry name" value="MnmE_helical"/>
</dbReference>
<evidence type="ECO:0000256" key="2">
    <source>
        <dbReference type="ARBA" id="ARBA00022490"/>
    </source>
</evidence>
<feature type="binding site" evidence="10">
    <location>
        <position position="258"/>
    </location>
    <ligand>
        <name>Mg(2+)</name>
        <dbReference type="ChEBI" id="CHEBI:18420"/>
    </ligand>
</feature>
<dbReference type="GO" id="GO:0046872">
    <property type="term" value="F:metal ion binding"/>
    <property type="evidence" value="ECO:0007669"/>
    <property type="project" value="UniProtKB-KW"/>
</dbReference>
<dbReference type="PANTHER" id="PTHR42714:SF2">
    <property type="entry name" value="TRNA MODIFICATION GTPASE GTPBP3, MITOCHONDRIAL"/>
    <property type="match status" value="1"/>
</dbReference>
<feature type="domain" description="TrmE-type G" evidence="12">
    <location>
        <begin position="223"/>
        <end position="399"/>
    </location>
</feature>
<protein>
    <recommendedName>
        <fullName evidence="10">tRNA modification GTPase MnmE</fullName>
        <ecNumber evidence="10">3.6.-.-</ecNumber>
    </recommendedName>
</protein>
<dbReference type="InterPro" id="IPR031168">
    <property type="entry name" value="G_TrmE"/>
</dbReference>
<evidence type="ECO:0000256" key="5">
    <source>
        <dbReference type="ARBA" id="ARBA00022741"/>
    </source>
</evidence>
<dbReference type="EMBL" id="JACJLV010000038">
    <property type="protein sequence ID" value="MBM6827492.1"/>
    <property type="molecule type" value="Genomic_DNA"/>
</dbReference>
<sequence length="478" mass="52875">MNISERTTIAAISTAMSTSGIGIVRMSGEEAFAIADSVYQGKKEKRLKDQKSHTIHYGYIKDGEETIDEVLVMLMRGPHSYTGEDTVEINCHGGVYVVKRILELLIKKGARPAGPGEFTKRAFLNGRMDLSQAEAVGDLIASKNEYALQSSVSQLKGNIKKKISDIRNKIIYHTAFIESALDDPEHISVDGYGEKLEGSVREMIEDLSLLISSSDNGRILKEGINTVIVGKPNVGKSSLLNVLIGEERAIVTDIAGTTRDVLEEHINLQGISLNIMDTAGIRETSDVVEKIGVDRAREFAEKADLVIHVIDSSAALDENDREIFQMLSGKKSVILLNKSDLEQKVTEEIVKKEYFASIPAKYKNEIEEKNQKIPEIIGISAKNRQGIQTLEETLKNMFFEGNLSFNDEIYITNVRQKAALQDAKEALLQVLESIRNGMPEDFYSIDLMAAYEALGSITGETIGEDLVNEIFSKFCMGK</sequence>
<dbReference type="InterPro" id="IPR027368">
    <property type="entry name" value="MnmE_dom2"/>
</dbReference>
<dbReference type="GO" id="GO:0005829">
    <property type="term" value="C:cytosol"/>
    <property type="evidence" value="ECO:0007669"/>
    <property type="project" value="TreeGrafter"/>
</dbReference>
<name>A0A938X338_9CLOT</name>
<comment type="function">
    <text evidence="10">Exhibits a very high intrinsic GTPase hydrolysis rate. Involved in the addition of a carboxymethylaminomethyl (cmnm) group at the wobble position (U34) of certain tRNAs, forming tRNA-cmnm(5)s(2)U34.</text>
</comment>
<organism evidence="13 14">
    <name type="scientific">Mordavella massiliensis</name>
    <dbReference type="NCBI Taxonomy" id="1871024"/>
    <lineage>
        <taxon>Bacteria</taxon>
        <taxon>Bacillati</taxon>
        <taxon>Bacillota</taxon>
        <taxon>Clostridia</taxon>
        <taxon>Eubacteriales</taxon>
        <taxon>Clostridiaceae</taxon>
        <taxon>Mordavella</taxon>
    </lineage>
</organism>
<dbReference type="Gene3D" id="3.40.50.300">
    <property type="entry name" value="P-loop containing nucleotide triphosphate hydrolases"/>
    <property type="match status" value="1"/>
</dbReference>
<comment type="subcellular location">
    <subcellularLocation>
        <location evidence="10">Cytoplasm</location>
    </subcellularLocation>
</comment>
<feature type="binding site" evidence="10">
    <location>
        <position position="127"/>
    </location>
    <ligand>
        <name>(6S)-5-formyl-5,6,7,8-tetrahydrofolate</name>
        <dbReference type="ChEBI" id="CHEBI:57457"/>
    </ligand>
</feature>
<dbReference type="CDD" id="cd14858">
    <property type="entry name" value="TrmE_N"/>
    <property type="match status" value="1"/>
</dbReference>
<feature type="binding site" evidence="10">
    <location>
        <position position="478"/>
    </location>
    <ligand>
        <name>(6S)-5-formyl-5,6,7,8-tetrahydrofolate</name>
        <dbReference type="ChEBI" id="CHEBI:57457"/>
    </ligand>
</feature>
<dbReference type="GO" id="GO:0003924">
    <property type="term" value="F:GTPase activity"/>
    <property type="evidence" value="ECO:0007669"/>
    <property type="project" value="UniProtKB-UniRule"/>
</dbReference>
<dbReference type="InterPro" id="IPR018948">
    <property type="entry name" value="GTP-bd_TrmE_N"/>
</dbReference>
<dbReference type="InterPro" id="IPR005225">
    <property type="entry name" value="Small_GTP-bd"/>
</dbReference>
<dbReference type="HAMAP" id="MF_00379">
    <property type="entry name" value="GTPase_MnmE"/>
    <property type="match status" value="1"/>
</dbReference>
<feature type="binding site" evidence="10">
    <location>
        <position position="25"/>
    </location>
    <ligand>
        <name>(6S)-5-formyl-5,6,7,8-tetrahydrofolate</name>
        <dbReference type="ChEBI" id="CHEBI:57457"/>
    </ligand>
</feature>
<dbReference type="NCBIfam" id="TIGR00231">
    <property type="entry name" value="small_GTP"/>
    <property type="match status" value="1"/>
</dbReference>
<dbReference type="NCBIfam" id="TIGR00450">
    <property type="entry name" value="mnmE_trmE_thdF"/>
    <property type="match status" value="1"/>
</dbReference>
<dbReference type="InterPro" id="IPR006073">
    <property type="entry name" value="GTP-bd"/>
</dbReference>
<dbReference type="Pfam" id="PF10396">
    <property type="entry name" value="TrmE_N"/>
    <property type="match status" value="1"/>
</dbReference>
<reference evidence="13" key="2">
    <citation type="journal article" date="2021" name="Sci. Rep.">
        <title>The distribution of antibiotic resistance genes in chicken gut microbiota commensals.</title>
        <authorList>
            <person name="Juricova H."/>
            <person name="Matiasovicova J."/>
            <person name="Kubasova T."/>
            <person name="Cejkova D."/>
            <person name="Rychlik I."/>
        </authorList>
    </citation>
    <scope>NUCLEOTIDE SEQUENCE</scope>
    <source>
        <strain evidence="13">An420c</strain>
    </source>
</reference>
<accession>A0A938X338</accession>
<keyword evidence="7 10" id="KW-0460">Magnesium</keyword>
<dbReference type="GO" id="GO:0042802">
    <property type="term" value="F:identical protein binding"/>
    <property type="evidence" value="ECO:0007669"/>
    <property type="project" value="UniProtKB-ARBA"/>
</dbReference>
<evidence type="ECO:0000256" key="3">
    <source>
        <dbReference type="ARBA" id="ARBA00022694"/>
    </source>
</evidence>
<dbReference type="Pfam" id="PF12631">
    <property type="entry name" value="MnmE_helical"/>
    <property type="match status" value="1"/>
</dbReference>
<dbReference type="PROSITE" id="PS51709">
    <property type="entry name" value="G_TRME"/>
    <property type="match status" value="1"/>
</dbReference>
<feature type="binding site" evidence="10">
    <location>
        <begin position="277"/>
        <end position="280"/>
    </location>
    <ligand>
        <name>GTP</name>
        <dbReference type="ChEBI" id="CHEBI:37565"/>
    </ligand>
</feature>
<proteinExistence type="inferred from homology"/>
<keyword evidence="3 10" id="KW-0819">tRNA processing</keyword>
<feature type="binding site" evidence="10">
    <location>
        <begin position="252"/>
        <end position="258"/>
    </location>
    <ligand>
        <name>GTP</name>
        <dbReference type="ChEBI" id="CHEBI:37565"/>
    </ligand>
</feature>
<evidence type="ECO:0000256" key="8">
    <source>
        <dbReference type="ARBA" id="ARBA00022958"/>
    </source>
</evidence>
<evidence type="ECO:0000256" key="9">
    <source>
        <dbReference type="ARBA" id="ARBA00023134"/>
    </source>
</evidence>
<evidence type="ECO:0000256" key="7">
    <source>
        <dbReference type="ARBA" id="ARBA00022842"/>
    </source>
</evidence>
<evidence type="ECO:0000256" key="10">
    <source>
        <dbReference type="HAMAP-Rule" id="MF_00379"/>
    </source>
</evidence>
<comment type="similarity">
    <text evidence="1 10 11">Belongs to the TRAFAC class TrmE-Era-EngA-EngB-Septin-like GTPase superfamily. TrmE GTPase family.</text>
</comment>
<dbReference type="SUPFAM" id="SSF52540">
    <property type="entry name" value="P-loop containing nucleoside triphosphate hydrolases"/>
    <property type="match status" value="1"/>
</dbReference>
<dbReference type="Proteomes" id="UP000713880">
    <property type="component" value="Unassembled WGS sequence"/>
</dbReference>
<reference evidence="13" key="1">
    <citation type="submission" date="2020-08" db="EMBL/GenBank/DDBJ databases">
        <authorList>
            <person name="Cejkova D."/>
            <person name="Kubasova T."/>
            <person name="Jahodarova E."/>
            <person name="Rychlik I."/>
        </authorList>
    </citation>
    <scope>NUCLEOTIDE SEQUENCE</scope>
    <source>
        <strain evidence="13">An420c</strain>
    </source>
</reference>
<feature type="binding site" evidence="10">
    <location>
        <position position="254"/>
    </location>
    <ligand>
        <name>K(+)</name>
        <dbReference type="ChEBI" id="CHEBI:29103"/>
    </ligand>
</feature>
<dbReference type="InterPro" id="IPR027266">
    <property type="entry name" value="TrmE/GcvT-like"/>
</dbReference>
<keyword evidence="14" id="KW-1185">Reference proteome</keyword>
<dbReference type="InterPro" id="IPR004520">
    <property type="entry name" value="GTPase_MnmE"/>
</dbReference>